<evidence type="ECO:0000313" key="1">
    <source>
        <dbReference type="EMBL" id="CAG8443359.1"/>
    </source>
</evidence>
<name>A0A9N8VAK2_9GLOM</name>
<sequence length="290" mass="32473">MERGEDQTDGMNKPKHLQLAKCVVLKAMELITNIIVTLLRVSLEDLSNGSVCLSTAERQTPIGKKPDIMVMENVEDDSVKLWRETLDGISFVGTACRPTSNQFGIAGVQVAGEDLYLNVLVKDANGIPRYFHLNQAQIPFTKNTSWRKFMAEVSKNSSSSISNSNADSDVIPTTLNETESQPSNTSFTFLYEKLCNAIILADRKTQEAIFCYCNFGKYRFLLRTGYNYNGGALIHILWAIKITKSISEQILKESSLLCSIFSRKKSAKQDKPSKKYGRWVGRFAFPTLGK</sequence>
<dbReference type="EMBL" id="CAJVPS010000033">
    <property type="protein sequence ID" value="CAG8443359.1"/>
    <property type="molecule type" value="Genomic_DNA"/>
</dbReference>
<evidence type="ECO:0000313" key="2">
    <source>
        <dbReference type="Proteomes" id="UP000789508"/>
    </source>
</evidence>
<dbReference type="AlphaFoldDB" id="A0A9N8VAK2"/>
<gene>
    <name evidence="1" type="ORF">ALEPTO_LOCUS489</name>
</gene>
<reference evidence="1" key="1">
    <citation type="submission" date="2021-06" db="EMBL/GenBank/DDBJ databases">
        <authorList>
            <person name="Kallberg Y."/>
            <person name="Tangrot J."/>
            <person name="Rosling A."/>
        </authorList>
    </citation>
    <scope>NUCLEOTIDE SEQUENCE</scope>
    <source>
        <strain evidence="1">FL130A</strain>
    </source>
</reference>
<dbReference type="OrthoDB" id="2434299at2759"/>
<proteinExistence type="predicted"/>
<organism evidence="1 2">
    <name type="scientific">Ambispora leptoticha</name>
    <dbReference type="NCBI Taxonomy" id="144679"/>
    <lineage>
        <taxon>Eukaryota</taxon>
        <taxon>Fungi</taxon>
        <taxon>Fungi incertae sedis</taxon>
        <taxon>Mucoromycota</taxon>
        <taxon>Glomeromycotina</taxon>
        <taxon>Glomeromycetes</taxon>
        <taxon>Archaeosporales</taxon>
        <taxon>Ambisporaceae</taxon>
        <taxon>Ambispora</taxon>
    </lineage>
</organism>
<keyword evidence="2" id="KW-1185">Reference proteome</keyword>
<protein>
    <submittedName>
        <fullName evidence="1">11450_t:CDS:1</fullName>
    </submittedName>
</protein>
<accession>A0A9N8VAK2</accession>
<dbReference type="Proteomes" id="UP000789508">
    <property type="component" value="Unassembled WGS sequence"/>
</dbReference>
<comment type="caution">
    <text evidence="1">The sequence shown here is derived from an EMBL/GenBank/DDBJ whole genome shotgun (WGS) entry which is preliminary data.</text>
</comment>